<dbReference type="RefSeq" id="WP_379573162.1">
    <property type="nucleotide sequence ID" value="NZ_JBHUFV010000024.1"/>
</dbReference>
<organism evidence="2 3">
    <name type="scientific">Nonomuraea mangrovi</name>
    <dbReference type="NCBI Taxonomy" id="2316207"/>
    <lineage>
        <taxon>Bacteria</taxon>
        <taxon>Bacillati</taxon>
        <taxon>Actinomycetota</taxon>
        <taxon>Actinomycetes</taxon>
        <taxon>Streptosporangiales</taxon>
        <taxon>Streptosporangiaceae</taxon>
        <taxon>Nonomuraea</taxon>
    </lineage>
</organism>
<evidence type="ECO:0000313" key="3">
    <source>
        <dbReference type="Proteomes" id="UP001597368"/>
    </source>
</evidence>
<reference evidence="3" key="1">
    <citation type="journal article" date="2019" name="Int. J. Syst. Evol. Microbiol.">
        <title>The Global Catalogue of Microorganisms (GCM) 10K type strain sequencing project: providing services to taxonomists for standard genome sequencing and annotation.</title>
        <authorList>
            <consortium name="The Broad Institute Genomics Platform"/>
            <consortium name="The Broad Institute Genome Sequencing Center for Infectious Disease"/>
            <person name="Wu L."/>
            <person name="Ma J."/>
        </authorList>
    </citation>
    <scope>NUCLEOTIDE SEQUENCE [LARGE SCALE GENOMIC DNA]</scope>
    <source>
        <strain evidence="3">ICMP 6774ER</strain>
    </source>
</reference>
<proteinExistence type="predicted"/>
<comment type="caution">
    <text evidence="2">The sequence shown here is derived from an EMBL/GenBank/DDBJ whole genome shotgun (WGS) entry which is preliminary data.</text>
</comment>
<name>A0ABW4SWX0_9ACTN</name>
<evidence type="ECO:0000313" key="2">
    <source>
        <dbReference type="EMBL" id="MFD1933116.1"/>
    </source>
</evidence>
<sequence>MGSARAQGYEAVFSGLRTRSSQADYTVNFLWGLRDRLNATFYQEGNPLGNDQYGAELEKNRYTIEDAVFGAFDNYIREMEDLRDGLRGNTRNYQDAEGYGDSGYGDSGYGDPGYGDSGYGDSGYGDPGYENPGGYGGTQDLPDVSLDNLGSANGDPAPPQGW</sequence>
<keyword evidence="3" id="KW-1185">Reference proteome</keyword>
<feature type="compositionally biased region" description="Gly residues" evidence="1">
    <location>
        <begin position="100"/>
        <end position="137"/>
    </location>
</feature>
<dbReference type="EMBL" id="JBHUFV010000024">
    <property type="protein sequence ID" value="MFD1933116.1"/>
    <property type="molecule type" value="Genomic_DNA"/>
</dbReference>
<dbReference type="Proteomes" id="UP001597368">
    <property type="component" value="Unassembled WGS sequence"/>
</dbReference>
<accession>A0ABW4SWX0</accession>
<evidence type="ECO:0000256" key="1">
    <source>
        <dbReference type="SAM" id="MobiDB-lite"/>
    </source>
</evidence>
<gene>
    <name evidence="2" type="ORF">ACFSKW_16700</name>
</gene>
<feature type="region of interest" description="Disordered" evidence="1">
    <location>
        <begin position="86"/>
        <end position="162"/>
    </location>
</feature>
<protein>
    <submittedName>
        <fullName evidence="2">Uncharacterized protein</fullName>
    </submittedName>
</protein>